<dbReference type="InterPro" id="IPR000014">
    <property type="entry name" value="PAS"/>
</dbReference>
<dbReference type="InterPro" id="IPR004358">
    <property type="entry name" value="Sig_transdc_His_kin-like_C"/>
</dbReference>
<name>A0A1G6X6E6_9BACT</name>
<dbReference type="InterPro" id="IPR003594">
    <property type="entry name" value="HATPase_dom"/>
</dbReference>
<feature type="domain" description="PAS" evidence="7">
    <location>
        <begin position="164"/>
        <end position="206"/>
    </location>
</feature>
<dbReference type="InterPro" id="IPR036890">
    <property type="entry name" value="HATPase_C_sf"/>
</dbReference>
<evidence type="ECO:0000256" key="4">
    <source>
        <dbReference type="SAM" id="Coils"/>
    </source>
</evidence>
<dbReference type="STRING" id="57664.SAMN05661003_101153"/>
<dbReference type="Pfam" id="PF13188">
    <property type="entry name" value="PAS_8"/>
    <property type="match status" value="1"/>
</dbReference>
<dbReference type="EC" id="2.7.13.3" evidence="2"/>
<dbReference type="PROSITE" id="PS50109">
    <property type="entry name" value="HIS_KIN"/>
    <property type="match status" value="1"/>
</dbReference>
<evidence type="ECO:0000313" key="8">
    <source>
        <dbReference type="EMBL" id="SDD73698.1"/>
    </source>
</evidence>
<organism evidence="8 9">
    <name type="scientific">Desulfuromonas thiophila</name>
    <dbReference type="NCBI Taxonomy" id="57664"/>
    <lineage>
        <taxon>Bacteria</taxon>
        <taxon>Pseudomonadati</taxon>
        <taxon>Thermodesulfobacteriota</taxon>
        <taxon>Desulfuromonadia</taxon>
        <taxon>Desulfuromonadales</taxon>
        <taxon>Desulfuromonadaceae</taxon>
        <taxon>Desulfuromonas</taxon>
    </lineage>
</organism>
<dbReference type="PANTHER" id="PTHR43065">
    <property type="entry name" value="SENSOR HISTIDINE KINASE"/>
    <property type="match status" value="1"/>
</dbReference>
<dbReference type="PROSITE" id="PS50110">
    <property type="entry name" value="RESPONSE_REGULATORY"/>
    <property type="match status" value="1"/>
</dbReference>
<dbReference type="PANTHER" id="PTHR43065:SF50">
    <property type="entry name" value="HISTIDINE KINASE"/>
    <property type="match status" value="1"/>
</dbReference>
<dbReference type="PRINTS" id="PR00344">
    <property type="entry name" value="BCTRLSENSOR"/>
</dbReference>
<dbReference type="CDD" id="cd00130">
    <property type="entry name" value="PAS"/>
    <property type="match status" value="1"/>
</dbReference>
<dbReference type="InterPro" id="IPR005467">
    <property type="entry name" value="His_kinase_dom"/>
</dbReference>
<dbReference type="Gene3D" id="3.30.450.20">
    <property type="entry name" value="PAS domain"/>
    <property type="match status" value="1"/>
</dbReference>
<protein>
    <recommendedName>
        <fullName evidence="2">histidine kinase</fullName>
        <ecNumber evidence="2">2.7.13.3</ecNumber>
    </recommendedName>
</protein>
<accession>A0A1G6X6E6</accession>
<dbReference type="Pfam" id="PF00072">
    <property type="entry name" value="Response_reg"/>
    <property type="match status" value="1"/>
</dbReference>
<feature type="modified residue" description="4-aspartylphosphate" evidence="3">
    <location>
        <position position="52"/>
    </location>
</feature>
<gene>
    <name evidence="8" type="ORF">SAMN05661003_101153</name>
</gene>
<dbReference type="SUPFAM" id="SSF55874">
    <property type="entry name" value="ATPase domain of HSP90 chaperone/DNA topoisomerase II/histidine kinase"/>
    <property type="match status" value="1"/>
</dbReference>
<evidence type="ECO:0000259" key="6">
    <source>
        <dbReference type="PROSITE" id="PS50110"/>
    </source>
</evidence>
<keyword evidence="3" id="KW-0597">Phosphoprotein</keyword>
<dbReference type="SUPFAM" id="SSF55785">
    <property type="entry name" value="PYP-like sensor domain (PAS domain)"/>
    <property type="match status" value="1"/>
</dbReference>
<evidence type="ECO:0000313" key="9">
    <source>
        <dbReference type="Proteomes" id="UP000243205"/>
    </source>
</evidence>
<dbReference type="Gene3D" id="3.40.50.2300">
    <property type="match status" value="1"/>
</dbReference>
<dbReference type="SMART" id="SM00091">
    <property type="entry name" value="PAS"/>
    <property type="match status" value="1"/>
</dbReference>
<keyword evidence="9" id="KW-1185">Reference proteome</keyword>
<reference evidence="9" key="1">
    <citation type="submission" date="2016-10" db="EMBL/GenBank/DDBJ databases">
        <authorList>
            <person name="Varghese N."/>
            <person name="Submissions S."/>
        </authorList>
    </citation>
    <scope>NUCLEOTIDE SEQUENCE [LARGE SCALE GENOMIC DNA]</scope>
    <source>
        <strain evidence="9">DSM 8987</strain>
    </source>
</reference>
<evidence type="ECO:0000256" key="2">
    <source>
        <dbReference type="ARBA" id="ARBA00012438"/>
    </source>
</evidence>
<evidence type="ECO:0000259" key="5">
    <source>
        <dbReference type="PROSITE" id="PS50109"/>
    </source>
</evidence>
<dbReference type="GO" id="GO:0004673">
    <property type="term" value="F:protein histidine kinase activity"/>
    <property type="evidence" value="ECO:0007669"/>
    <property type="project" value="UniProtKB-EC"/>
</dbReference>
<dbReference type="InterPro" id="IPR001789">
    <property type="entry name" value="Sig_transdc_resp-reg_receiver"/>
</dbReference>
<evidence type="ECO:0000256" key="1">
    <source>
        <dbReference type="ARBA" id="ARBA00000085"/>
    </source>
</evidence>
<sequence length="563" mass="61803">MATVLVVDDSADNRYYLQALLQGHGLNVAEAADGAAALALARQQPPDLVISDILMPRMDGYQLCRAFRADAALRAIPFIFYTATFTSDRDAALGLQLGADRFLLKPQEPEVLLAEIRTLLAQAAAPAPVPDEGQLAEEYGAVLFRKLEKKMAELERANAALRQNEERFRAFLQQCPVALAVSAASGVVELVNSAFVDLLGYGLADLQRIDDWWPRAYPDPAYRARVQQRWQQALSEARLGGGLVQPAGEFRVCDSAGQTHDLRISATFVGDRLLTLFQDLTAIRAAERERALLHSQMMQQDKMACVGQLAAGIAHEVNNPAGFIHSNLESLDRYLAHLRRYFDQEQVLLAGTDITGLPAALAALRHDCHIDAISRQLPGLVRDSLDGIERIVGIVRDLRLFSHRDSRQLEALDLLACLEGVINIVWGEIKKSAQLERQLQPLPAVRGNSQQLSQVLMNLLVNAAQAIDKPGGRIVLRSWREADRACLAVEDNGCGMEETLRARIFEPFFTTKPAGQGTGLGLPISLQIVEAHQGQLRVDSQPGRGSCFTLCLPLAQADHKENP</sequence>
<dbReference type="Gene3D" id="3.30.565.10">
    <property type="entry name" value="Histidine kinase-like ATPase, C-terminal domain"/>
    <property type="match status" value="1"/>
</dbReference>
<dbReference type="AlphaFoldDB" id="A0A1G6X6E6"/>
<dbReference type="RefSeq" id="WP_092075305.1">
    <property type="nucleotide sequence ID" value="NZ_FNAQ01000001.1"/>
</dbReference>
<dbReference type="PROSITE" id="PS50112">
    <property type="entry name" value="PAS"/>
    <property type="match status" value="1"/>
</dbReference>
<feature type="coiled-coil region" evidence="4">
    <location>
        <begin position="144"/>
        <end position="174"/>
    </location>
</feature>
<dbReference type="InterPro" id="IPR011006">
    <property type="entry name" value="CheY-like_superfamily"/>
</dbReference>
<keyword evidence="4" id="KW-0175">Coiled coil</keyword>
<dbReference type="InterPro" id="IPR035965">
    <property type="entry name" value="PAS-like_dom_sf"/>
</dbReference>
<evidence type="ECO:0000256" key="3">
    <source>
        <dbReference type="PROSITE-ProRule" id="PRU00169"/>
    </source>
</evidence>
<dbReference type="SMART" id="SM00387">
    <property type="entry name" value="HATPase_c"/>
    <property type="match status" value="1"/>
</dbReference>
<dbReference type="EMBL" id="FNAQ01000001">
    <property type="protein sequence ID" value="SDD73698.1"/>
    <property type="molecule type" value="Genomic_DNA"/>
</dbReference>
<dbReference type="OrthoDB" id="9761263at2"/>
<feature type="domain" description="Histidine kinase" evidence="5">
    <location>
        <begin position="312"/>
        <end position="556"/>
    </location>
</feature>
<feature type="domain" description="Response regulatory" evidence="6">
    <location>
        <begin position="3"/>
        <end position="120"/>
    </location>
</feature>
<dbReference type="Pfam" id="PF02518">
    <property type="entry name" value="HATPase_c"/>
    <property type="match status" value="1"/>
</dbReference>
<dbReference type="SMART" id="SM00448">
    <property type="entry name" value="REC"/>
    <property type="match status" value="1"/>
</dbReference>
<comment type="catalytic activity">
    <reaction evidence="1">
        <text>ATP + protein L-histidine = ADP + protein N-phospho-L-histidine.</text>
        <dbReference type="EC" id="2.7.13.3"/>
    </reaction>
</comment>
<dbReference type="SUPFAM" id="SSF52172">
    <property type="entry name" value="CheY-like"/>
    <property type="match status" value="1"/>
</dbReference>
<evidence type="ECO:0000259" key="7">
    <source>
        <dbReference type="PROSITE" id="PS50112"/>
    </source>
</evidence>
<proteinExistence type="predicted"/>
<dbReference type="GO" id="GO:0000160">
    <property type="term" value="P:phosphorelay signal transduction system"/>
    <property type="evidence" value="ECO:0007669"/>
    <property type="project" value="InterPro"/>
</dbReference>
<dbReference type="Proteomes" id="UP000243205">
    <property type="component" value="Unassembled WGS sequence"/>
</dbReference>
<dbReference type="Gene3D" id="1.10.287.130">
    <property type="match status" value="1"/>
</dbReference>